<reference evidence="3" key="1">
    <citation type="submission" date="2023-07" db="EMBL/GenBank/DDBJ databases">
        <title>30 novel species of actinomycetes from the DSMZ collection.</title>
        <authorList>
            <person name="Nouioui I."/>
        </authorList>
    </citation>
    <scope>NUCLEOTIDE SEQUENCE [LARGE SCALE GENOMIC DNA]</scope>
    <source>
        <strain evidence="3">DSM 45834</strain>
    </source>
</reference>
<feature type="transmembrane region" description="Helical" evidence="1">
    <location>
        <begin position="20"/>
        <end position="38"/>
    </location>
</feature>
<dbReference type="RefSeq" id="WP_311557858.1">
    <property type="nucleotide sequence ID" value="NZ_JAVREJ010000013.1"/>
</dbReference>
<proteinExistence type="predicted"/>
<organism evidence="2 3">
    <name type="scientific">Pseudonocardia charpentierae</name>
    <dbReference type="NCBI Taxonomy" id="3075545"/>
    <lineage>
        <taxon>Bacteria</taxon>
        <taxon>Bacillati</taxon>
        <taxon>Actinomycetota</taxon>
        <taxon>Actinomycetes</taxon>
        <taxon>Pseudonocardiales</taxon>
        <taxon>Pseudonocardiaceae</taxon>
        <taxon>Pseudonocardia</taxon>
    </lineage>
</organism>
<dbReference type="Proteomes" id="UP001183202">
    <property type="component" value="Unassembled WGS sequence"/>
</dbReference>
<protein>
    <submittedName>
        <fullName evidence="2">DUF2306 domain-containing protein</fullName>
    </submittedName>
</protein>
<comment type="caution">
    <text evidence="2">The sequence shown here is derived from an EMBL/GenBank/DDBJ whole genome shotgun (WGS) entry which is preliminary data.</text>
</comment>
<keyword evidence="1" id="KW-0472">Membrane</keyword>
<accession>A0ABU2NC38</accession>
<evidence type="ECO:0000256" key="1">
    <source>
        <dbReference type="SAM" id="Phobius"/>
    </source>
</evidence>
<sequence>MAPEERPDLPLHYPLLVTHILFGSVALVTACLQIWPWLRRTHPAVHRWSGRAYLFGGVFPGGLAVLAVAPVSSTGAVPSVGNTALAVLWLITGVAGYRAARPPLRGPPPLDAPQRRADVLHRGQPDVARGLLPAVQPVPRRRPGGTGCRAAAGASVWSSWVVNLLVVEWWVLRPQSRRCHRAV</sequence>
<keyword evidence="3" id="KW-1185">Reference proteome</keyword>
<evidence type="ECO:0000313" key="3">
    <source>
        <dbReference type="Proteomes" id="UP001183202"/>
    </source>
</evidence>
<dbReference type="PROSITE" id="PS51257">
    <property type="entry name" value="PROKAR_LIPOPROTEIN"/>
    <property type="match status" value="1"/>
</dbReference>
<feature type="transmembrane region" description="Helical" evidence="1">
    <location>
        <begin position="50"/>
        <end position="69"/>
    </location>
</feature>
<gene>
    <name evidence="2" type="ORF">RM445_18455</name>
</gene>
<feature type="transmembrane region" description="Helical" evidence="1">
    <location>
        <begin position="75"/>
        <end position="97"/>
    </location>
</feature>
<dbReference type="EMBL" id="JAVREJ010000013">
    <property type="protein sequence ID" value="MDT0351516.1"/>
    <property type="molecule type" value="Genomic_DNA"/>
</dbReference>
<keyword evidence="1" id="KW-1133">Transmembrane helix</keyword>
<keyword evidence="1" id="KW-0812">Transmembrane</keyword>
<dbReference type="Pfam" id="PF10067">
    <property type="entry name" value="DUF2306"/>
    <property type="match status" value="1"/>
</dbReference>
<evidence type="ECO:0000313" key="2">
    <source>
        <dbReference type="EMBL" id="MDT0351516.1"/>
    </source>
</evidence>
<name>A0ABU2NC38_9PSEU</name>
<dbReference type="InterPro" id="IPR018750">
    <property type="entry name" value="DUF2306_membrane"/>
</dbReference>